<dbReference type="EMBL" id="JBHULS010000003">
    <property type="protein sequence ID" value="MFD2552066.1"/>
    <property type="molecule type" value="Genomic_DNA"/>
</dbReference>
<sequence>MLKKYALLISVAYSLALVAMSLIKLDFSNMDVVVPSYSDKVFHFIAYALLVWLWFFAVYTRTNYSKLKTLIQVAIACAVFGTIIEVLQKEITNTRSFDLYDIAANALGVLTACLVLLIYNKTDVKY</sequence>
<proteinExistence type="predicted"/>
<dbReference type="RefSeq" id="WP_376893840.1">
    <property type="nucleotide sequence ID" value="NZ_JBHULS010000003.1"/>
</dbReference>
<feature type="transmembrane region" description="Helical" evidence="1">
    <location>
        <begin position="99"/>
        <end position="119"/>
    </location>
</feature>
<keyword evidence="4" id="KW-1185">Reference proteome</keyword>
<feature type="domain" description="VanZ-like" evidence="2">
    <location>
        <begin position="38"/>
        <end position="118"/>
    </location>
</feature>
<dbReference type="Proteomes" id="UP001597472">
    <property type="component" value="Unassembled WGS sequence"/>
</dbReference>
<dbReference type="PANTHER" id="PTHR28008">
    <property type="entry name" value="DOMAIN PROTEIN, PUTATIVE (AFU_ORTHOLOGUE AFUA_3G10980)-RELATED"/>
    <property type="match status" value="1"/>
</dbReference>
<dbReference type="NCBIfam" id="NF037970">
    <property type="entry name" value="vanZ_1"/>
    <property type="match status" value="1"/>
</dbReference>
<feature type="transmembrane region" description="Helical" evidence="1">
    <location>
        <begin position="41"/>
        <end position="58"/>
    </location>
</feature>
<reference evidence="4" key="1">
    <citation type="journal article" date="2019" name="Int. J. Syst. Evol. Microbiol.">
        <title>The Global Catalogue of Microorganisms (GCM) 10K type strain sequencing project: providing services to taxonomists for standard genome sequencing and annotation.</title>
        <authorList>
            <consortium name="The Broad Institute Genomics Platform"/>
            <consortium name="The Broad Institute Genome Sequencing Center for Infectious Disease"/>
            <person name="Wu L."/>
            <person name="Ma J."/>
        </authorList>
    </citation>
    <scope>NUCLEOTIDE SEQUENCE [LARGE SCALE GENOMIC DNA]</scope>
    <source>
        <strain evidence="4">KCTC 42587</strain>
    </source>
</reference>
<keyword evidence="1" id="KW-0812">Transmembrane</keyword>
<keyword evidence="1" id="KW-1133">Transmembrane helix</keyword>
<dbReference type="Pfam" id="PF04892">
    <property type="entry name" value="VanZ"/>
    <property type="match status" value="1"/>
</dbReference>
<name>A0ABW5KX18_9FLAO</name>
<keyword evidence="1" id="KW-0472">Membrane</keyword>
<evidence type="ECO:0000313" key="4">
    <source>
        <dbReference type="Proteomes" id="UP001597472"/>
    </source>
</evidence>
<protein>
    <submittedName>
        <fullName evidence="3">VanZ family protein</fullName>
    </submittedName>
</protein>
<feature type="transmembrane region" description="Helical" evidence="1">
    <location>
        <begin position="70"/>
        <end position="87"/>
    </location>
</feature>
<evidence type="ECO:0000256" key="1">
    <source>
        <dbReference type="SAM" id="Phobius"/>
    </source>
</evidence>
<gene>
    <name evidence="3" type="ORF">ACFSQP_09585</name>
</gene>
<evidence type="ECO:0000259" key="2">
    <source>
        <dbReference type="Pfam" id="PF04892"/>
    </source>
</evidence>
<accession>A0ABW5KX18</accession>
<dbReference type="InterPro" id="IPR006976">
    <property type="entry name" value="VanZ-like"/>
</dbReference>
<dbReference type="PANTHER" id="PTHR28008:SF1">
    <property type="entry name" value="DOMAIN PROTEIN, PUTATIVE (AFU_ORTHOLOGUE AFUA_3G10980)-RELATED"/>
    <property type="match status" value="1"/>
</dbReference>
<organism evidence="3 4">
    <name type="scientific">Bizionia sediminis</name>
    <dbReference type="NCBI Taxonomy" id="1737064"/>
    <lineage>
        <taxon>Bacteria</taxon>
        <taxon>Pseudomonadati</taxon>
        <taxon>Bacteroidota</taxon>
        <taxon>Flavobacteriia</taxon>
        <taxon>Flavobacteriales</taxon>
        <taxon>Flavobacteriaceae</taxon>
        <taxon>Bizionia</taxon>
    </lineage>
</organism>
<comment type="caution">
    <text evidence="3">The sequence shown here is derived from an EMBL/GenBank/DDBJ whole genome shotgun (WGS) entry which is preliminary data.</text>
</comment>
<evidence type="ECO:0000313" key="3">
    <source>
        <dbReference type="EMBL" id="MFD2552066.1"/>
    </source>
</evidence>